<protein>
    <submittedName>
        <fullName evidence="2">Uncharacterized protein</fullName>
    </submittedName>
</protein>
<dbReference type="AlphaFoldDB" id="A0A644UG48"/>
<evidence type="ECO:0000313" key="2">
    <source>
        <dbReference type="EMBL" id="MPL77966.1"/>
    </source>
</evidence>
<gene>
    <name evidence="2" type="ORF">SDC9_23827</name>
</gene>
<name>A0A644UG48_9ZZZZ</name>
<feature type="region of interest" description="Disordered" evidence="1">
    <location>
        <begin position="98"/>
        <end position="126"/>
    </location>
</feature>
<comment type="caution">
    <text evidence="2">The sequence shown here is derived from an EMBL/GenBank/DDBJ whole genome shotgun (WGS) entry which is preliminary data.</text>
</comment>
<organism evidence="2">
    <name type="scientific">bioreactor metagenome</name>
    <dbReference type="NCBI Taxonomy" id="1076179"/>
    <lineage>
        <taxon>unclassified sequences</taxon>
        <taxon>metagenomes</taxon>
        <taxon>ecological metagenomes</taxon>
    </lineage>
</organism>
<evidence type="ECO:0000256" key="1">
    <source>
        <dbReference type="SAM" id="MobiDB-lite"/>
    </source>
</evidence>
<accession>A0A644UG48</accession>
<sequence>MGKRTANLIHGHSRLNNLIHLPPHLPRTVFIRKITRGFMQKYQIGVTRCCDLDRAKLISLYDVLRFRVWYLCGHKRKNQPRIGANPALRAKRIGFASPHSRNPASLSCSSLHRDRSGKSCRRPSGSQLQFLSPSHFAIARKEQLSHM</sequence>
<reference evidence="2" key="1">
    <citation type="submission" date="2019-08" db="EMBL/GenBank/DDBJ databases">
        <authorList>
            <person name="Kucharzyk K."/>
            <person name="Murdoch R.W."/>
            <person name="Higgins S."/>
            <person name="Loffler F."/>
        </authorList>
    </citation>
    <scope>NUCLEOTIDE SEQUENCE</scope>
</reference>
<dbReference type="EMBL" id="VSSQ01000111">
    <property type="protein sequence ID" value="MPL77966.1"/>
    <property type="molecule type" value="Genomic_DNA"/>
</dbReference>
<proteinExistence type="predicted"/>
<feature type="compositionally biased region" description="Polar residues" evidence="1">
    <location>
        <begin position="99"/>
        <end position="110"/>
    </location>
</feature>